<accession>A0A135ZYP5</accession>
<reference evidence="5" key="1">
    <citation type="submission" date="2016-02" db="EMBL/GenBank/DDBJ databases">
        <authorList>
            <person name="Schultz-Johansen M."/>
            <person name="Glaring M.A."/>
            <person name="Bech P.K."/>
            <person name="Stougaard P."/>
        </authorList>
    </citation>
    <scope>NUCLEOTIDE SEQUENCE [LARGE SCALE GENOMIC DNA]</scope>
    <source>
        <strain evidence="5">S66</strain>
    </source>
</reference>
<evidence type="ECO:0000313" key="5">
    <source>
        <dbReference type="Proteomes" id="UP000070299"/>
    </source>
</evidence>
<keyword evidence="5" id="KW-1185">Reference proteome</keyword>
<name>A0A135ZYP5_9ALTE</name>
<dbReference type="Pfam" id="PF03358">
    <property type="entry name" value="FMN_red"/>
    <property type="match status" value="1"/>
</dbReference>
<dbReference type="Gene3D" id="3.40.50.360">
    <property type="match status" value="1"/>
</dbReference>
<dbReference type="RefSeq" id="WP_082768919.1">
    <property type="nucleotide sequence ID" value="NZ_LSNE01000007.1"/>
</dbReference>
<comment type="cofactor">
    <cofactor evidence="1">
        <name>FMN</name>
        <dbReference type="ChEBI" id="CHEBI:58210"/>
    </cofactor>
</comment>
<dbReference type="PANTHER" id="PTHR30543">
    <property type="entry name" value="CHROMATE REDUCTASE"/>
    <property type="match status" value="1"/>
</dbReference>
<dbReference type="SUPFAM" id="SSF52218">
    <property type="entry name" value="Flavoproteins"/>
    <property type="match status" value="1"/>
</dbReference>
<dbReference type="OrthoDB" id="5767802at2"/>
<dbReference type="EMBL" id="LSNE01000007">
    <property type="protein sequence ID" value="KXI28095.1"/>
    <property type="molecule type" value="Genomic_DNA"/>
</dbReference>
<dbReference type="AlphaFoldDB" id="A0A135ZYP5"/>
<comment type="caution">
    <text evidence="4">The sequence shown here is derived from an EMBL/GenBank/DDBJ whole genome shotgun (WGS) entry which is preliminary data.</text>
</comment>
<evidence type="ECO:0000259" key="3">
    <source>
        <dbReference type="Pfam" id="PF03358"/>
    </source>
</evidence>
<dbReference type="InterPro" id="IPR050712">
    <property type="entry name" value="NAD(P)H-dep_reductase"/>
</dbReference>
<dbReference type="STRING" id="1799789.AX660_17055"/>
<sequence length="175" mass="18711">MKHIKLLALSGSLRQASYNSAVLEALKIIAPAHIEIVMGNIADLPLFNPDRESEVIPALETLKSILAQASGLIIASPEYAHGISGPMKNALDWLVSGDEFPHKPIMLINTSPRASHAQESLREVLITMSGDIIESACVSVPLLGSGLDKNGIIVNAEISHALQTALNEFCQKISL</sequence>
<keyword evidence="2" id="KW-0285">Flavoprotein</keyword>
<dbReference type="GO" id="GO:0016491">
    <property type="term" value="F:oxidoreductase activity"/>
    <property type="evidence" value="ECO:0007669"/>
    <property type="project" value="InterPro"/>
</dbReference>
<feature type="domain" description="NADPH-dependent FMN reductase-like" evidence="3">
    <location>
        <begin position="4"/>
        <end position="139"/>
    </location>
</feature>
<evidence type="ECO:0000256" key="1">
    <source>
        <dbReference type="ARBA" id="ARBA00001917"/>
    </source>
</evidence>
<proteinExistence type="predicted"/>
<dbReference type="PANTHER" id="PTHR30543:SF21">
    <property type="entry name" value="NAD(P)H-DEPENDENT FMN REDUCTASE LOT6"/>
    <property type="match status" value="1"/>
</dbReference>
<keyword evidence="2" id="KW-0288">FMN</keyword>
<evidence type="ECO:0000256" key="2">
    <source>
        <dbReference type="ARBA" id="ARBA00022643"/>
    </source>
</evidence>
<gene>
    <name evidence="4" type="ORF">AX660_17055</name>
</gene>
<dbReference type="GO" id="GO:0010181">
    <property type="term" value="F:FMN binding"/>
    <property type="evidence" value="ECO:0007669"/>
    <property type="project" value="TreeGrafter"/>
</dbReference>
<evidence type="ECO:0000313" key="4">
    <source>
        <dbReference type="EMBL" id="KXI28095.1"/>
    </source>
</evidence>
<organism evidence="4 5">
    <name type="scientific">Paraglaciecola hydrolytica</name>
    <dbReference type="NCBI Taxonomy" id="1799789"/>
    <lineage>
        <taxon>Bacteria</taxon>
        <taxon>Pseudomonadati</taxon>
        <taxon>Pseudomonadota</taxon>
        <taxon>Gammaproteobacteria</taxon>
        <taxon>Alteromonadales</taxon>
        <taxon>Alteromonadaceae</taxon>
        <taxon>Paraglaciecola</taxon>
    </lineage>
</organism>
<dbReference type="InterPro" id="IPR029039">
    <property type="entry name" value="Flavoprotein-like_sf"/>
</dbReference>
<dbReference type="Proteomes" id="UP000070299">
    <property type="component" value="Unassembled WGS sequence"/>
</dbReference>
<dbReference type="GO" id="GO:0005829">
    <property type="term" value="C:cytosol"/>
    <property type="evidence" value="ECO:0007669"/>
    <property type="project" value="TreeGrafter"/>
</dbReference>
<dbReference type="InterPro" id="IPR005025">
    <property type="entry name" value="FMN_Rdtase-like_dom"/>
</dbReference>
<protein>
    <submittedName>
        <fullName evidence="4">FMN reductase</fullName>
    </submittedName>
</protein>